<dbReference type="InterPro" id="IPR031311">
    <property type="entry name" value="CHIT_BIND_RR_consensus"/>
</dbReference>
<accession>N6ULI4</accession>
<dbReference type="PANTHER" id="PTHR12236">
    <property type="entry name" value="STRUCTURAL CONTITUENT OF CUTICLE"/>
    <property type="match status" value="1"/>
</dbReference>
<dbReference type="PROSITE" id="PS51155">
    <property type="entry name" value="CHIT_BIND_RR_2"/>
    <property type="match status" value="1"/>
</dbReference>
<dbReference type="InterPro" id="IPR051217">
    <property type="entry name" value="Insect_Cuticle_Struc_Prot"/>
</dbReference>
<evidence type="ECO:0000256" key="1">
    <source>
        <dbReference type="SAM" id="MobiDB-lite"/>
    </source>
</evidence>
<sequence>MAFKSVQYFDFLQFVVLAAFVAVAHAGYIAQPALSYAAAPLAYTTKVATPIAYAPVAKTVVAEPSAPAHYDYGYTVSDPHTGDQKSQHESRRGDVVEGSYSLVDSDGTKRTVDYTADPHHGFNAVVRKEGTPVAPVVAKVVAPVVTKVASPVTYAAAPAAYAAPAYSYASPAAVTYAAPAPVVAKYAAAPAYTYAAPSPVVTKYLSAPASISYAAPVPVVAKYAAAPAYTFAASSYHH</sequence>
<feature type="non-terminal residue" evidence="2">
    <location>
        <position position="1"/>
    </location>
</feature>
<dbReference type="InterPro" id="IPR000618">
    <property type="entry name" value="Insect_cuticle"/>
</dbReference>
<dbReference type="PANTHER" id="PTHR12236:SF75">
    <property type="entry name" value="CUTICULAR PROTEIN 62BB, ISOFORM A"/>
    <property type="match status" value="1"/>
</dbReference>
<proteinExistence type="predicted"/>
<dbReference type="GO" id="GO:0042302">
    <property type="term" value="F:structural constituent of cuticle"/>
    <property type="evidence" value="ECO:0007669"/>
    <property type="project" value="UniProtKB-UniRule"/>
</dbReference>
<reference evidence="2" key="1">
    <citation type="journal article" date="2013" name="Genome Biol.">
        <title>Draft genome of the mountain pine beetle, Dendroctonus ponderosae Hopkins, a major forest pest.</title>
        <authorList>
            <person name="Keeling C.I."/>
            <person name="Yuen M.M."/>
            <person name="Liao N.Y."/>
            <person name="Docking T.R."/>
            <person name="Chan S.K."/>
            <person name="Taylor G.A."/>
            <person name="Palmquist D.L."/>
            <person name="Jackman S.D."/>
            <person name="Nguyen A."/>
            <person name="Li M."/>
            <person name="Henderson H."/>
            <person name="Janes J.K."/>
            <person name="Zhao Y."/>
            <person name="Pandoh P."/>
            <person name="Moore R."/>
            <person name="Sperling F.A."/>
            <person name="Huber D.P."/>
            <person name="Birol I."/>
            <person name="Jones S.J."/>
            <person name="Bohlmann J."/>
        </authorList>
    </citation>
    <scope>NUCLEOTIDE SEQUENCE</scope>
</reference>
<name>N6ULI4_DENPD</name>
<organism evidence="2">
    <name type="scientific">Dendroctonus ponderosae</name>
    <name type="common">Mountain pine beetle</name>
    <dbReference type="NCBI Taxonomy" id="77166"/>
    <lineage>
        <taxon>Eukaryota</taxon>
        <taxon>Metazoa</taxon>
        <taxon>Ecdysozoa</taxon>
        <taxon>Arthropoda</taxon>
        <taxon>Hexapoda</taxon>
        <taxon>Insecta</taxon>
        <taxon>Pterygota</taxon>
        <taxon>Neoptera</taxon>
        <taxon>Endopterygota</taxon>
        <taxon>Coleoptera</taxon>
        <taxon>Polyphaga</taxon>
        <taxon>Cucujiformia</taxon>
        <taxon>Curculionidae</taxon>
        <taxon>Scolytinae</taxon>
        <taxon>Dendroctonus</taxon>
    </lineage>
</organism>
<protein>
    <submittedName>
        <fullName evidence="2">Uncharacterized protein</fullName>
    </submittedName>
</protein>
<dbReference type="HOGENOM" id="CLU_075165_1_0_1"/>
<dbReference type="PROSITE" id="PS00233">
    <property type="entry name" value="CHIT_BIND_RR_1"/>
    <property type="match status" value="1"/>
</dbReference>
<dbReference type="EMBL" id="KB738495">
    <property type="protein sequence ID" value="ENN82585.1"/>
    <property type="molecule type" value="Genomic_DNA"/>
</dbReference>
<gene>
    <name evidence="2" type="ORF">YQE_01043</name>
</gene>
<feature type="compositionally biased region" description="Basic and acidic residues" evidence="1">
    <location>
        <begin position="80"/>
        <end position="95"/>
    </location>
</feature>
<dbReference type="GO" id="GO:0031012">
    <property type="term" value="C:extracellular matrix"/>
    <property type="evidence" value="ECO:0007669"/>
    <property type="project" value="TreeGrafter"/>
</dbReference>
<feature type="region of interest" description="Disordered" evidence="1">
    <location>
        <begin position="73"/>
        <end position="101"/>
    </location>
</feature>
<dbReference type="Pfam" id="PF00379">
    <property type="entry name" value="Chitin_bind_4"/>
    <property type="match status" value="1"/>
</dbReference>
<dbReference type="GO" id="GO:0005615">
    <property type="term" value="C:extracellular space"/>
    <property type="evidence" value="ECO:0007669"/>
    <property type="project" value="TreeGrafter"/>
</dbReference>
<dbReference type="PRINTS" id="PR00947">
    <property type="entry name" value="CUTICLE"/>
</dbReference>
<dbReference type="OrthoDB" id="6630685at2759"/>
<evidence type="ECO:0000313" key="2">
    <source>
        <dbReference type="EMBL" id="ENN82585.1"/>
    </source>
</evidence>
<dbReference type="OMA" id="AYNSHAA"/>
<dbReference type="AlphaFoldDB" id="N6ULI4"/>